<dbReference type="Proteomes" id="UP001211907">
    <property type="component" value="Unassembled WGS sequence"/>
</dbReference>
<feature type="region of interest" description="Disordered" evidence="1">
    <location>
        <begin position="1"/>
        <end position="20"/>
    </location>
</feature>
<gene>
    <name evidence="2" type="ORF">HK100_004454</name>
</gene>
<evidence type="ECO:0000313" key="2">
    <source>
        <dbReference type="EMBL" id="KAJ3101894.1"/>
    </source>
</evidence>
<dbReference type="AlphaFoldDB" id="A0AAD5SSN2"/>
<dbReference type="EMBL" id="JADGJH010002198">
    <property type="protein sequence ID" value="KAJ3101894.1"/>
    <property type="molecule type" value="Genomic_DNA"/>
</dbReference>
<comment type="caution">
    <text evidence="2">The sequence shown here is derived from an EMBL/GenBank/DDBJ whole genome shotgun (WGS) entry which is preliminary data.</text>
</comment>
<feature type="non-terminal residue" evidence="2">
    <location>
        <position position="1"/>
    </location>
</feature>
<protein>
    <submittedName>
        <fullName evidence="2">Uncharacterized protein</fullName>
    </submittedName>
</protein>
<feature type="compositionally biased region" description="Acidic residues" evidence="1">
    <location>
        <begin position="1"/>
        <end position="18"/>
    </location>
</feature>
<keyword evidence="3" id="KW-1185">Reference proteome</keyword>
<sequence>MQEEFIEESDYFDSDSDDSCPNVSMTPFDYESNSDSESLFNALTAIEFLSLEWRTDDNSSHWLTCVMEFSFPFDTAEITCLQRISIKLSIICQENITYLKINWSNDQLMPDLTSNLIDLTENNSGNLINFMTFGDCTIDDDRYAALLQKLSAGVFGTDFDYNYSENDFEKLVNFFVLAAATVEAAYSWKTLDDEKYYFQ</sequence>
<evidence type="ECO:0000256" key="1">
    <source>
        <dbReference type="SAM" id="MobiDB-lite"/>
    </source>
</evidence>
<name>A0AAD5SSN2_9FUNG</name>
<proteinExistence type="predicted"/>
<reference evidence="2" key="1">
    <citation type="submission" date="2020-05" db="EMBL/GenBank/DDBJ databases">
        <title>Phylogenomic resolution of chytrid fungi.</title>
        <authorList>
            <person name="Stajich J.E."/>
            <person name="Amses K."/>
            <person name="Simmons R."/>
            <person name="Seto K."/>
            <person name="Myers J."/>
            <person name="Bonds A."/>
            <person name="Quandt C.A."/>
            <person name="Barry K."/>
            <person name="Liu P."/>
            <person name="Grigoriev I."/>
            <person name="Longcore J.E."/>
            <person name="James T.Y."/>
        </authorList>
    </citation>
    <scope>NUCLEOTIDE SEQUENCE</scope>
    <source>
        <strain evidence="2">JEL0513</strain>
    </source>
</reference>
<evidence type="ECO:0000313" key="3">
    <source>
        <dbReference type="Proteomes" id="UP001211907"/>
    </source>
</evidence>
<accession>A0AAD5SSN2</accession>
<organism evidence="2 3">
    <name type="scientific">Physocladia obscura</name>
    <dbReference type="NCBI Taxonomy" id="109957"/>
    <lineage>
        <taxon>Eukaryota</taxon>
        <taxon>Fungi</taxon>
        <taxon>Fungi incertae sedis</taxon>
        <taxon>Chytridiomycota</taxon>
        <taxon>Chytridiomycota incertae sedis</taxon>
        <taxon>Chytridiomycetes</taxon>
        <taxon>Chytridiales</taxon>
        <taxon>Chytriomycetaceae</taxon>
        <taxon>Physocladia</taxon>
    </lineage>
</organism>